<dbReference type="PROSITE" id="PS50280">
    <property type="entry name" value="SET"/>
    <property type="match status" value="1"/>
</dbReference>
<evidence type="ECO:0000256" key="1">
    <source>
        <dbReference type="SAM" id="MobiDB-lite"/>
    </source>
</evidence>
<evidence type="ECO:0000313" key="3">
    <source>
        <dbReference type="EMBL" id="CAD9819179.1"/>
    </source>
</evidence>
<dbReference type="AlphaFoldDB" id="A0A7S2UH62"/>
<accession>A0A7S2UH62</accession>
<protein>
    <recommendedName>
        <fullName evidence="2">SET domain-containing protein</fullName>
    </recommendedName>
</protein>
<feature type="domain" description="SET" evidence="2">
    <location>
        <begin position="71"/>
        <end position="189"/>
    </location>
</feature>
<reference evidence="3" key="1">
    <citation type="submission" date="2021-01" db="EMBL/GenBank/DDBJ databases">
        <authorList>
            <person name="Corre E."/>
            <person name="Pelletier E."/>
            <person name="Niang G."/>
            <person name="Scheremetjew M."/>
            <person name="Finn R."/>
            <person name="Kale V."/>
            <person name="Holt S."/>
            <person name="Cochrane G."/>
            <person name="Meng A."/>
            <person name="Brown T."/>
            <person name="Cohen L."/>
        </authorList>
    </citation>
    <scope>NUCLEOTIDE SEQUENCE</scope>
    <source>
        <strain evidence="3">CCMP2084</strain>
    </source>
</reference>
<sequence>MSDDIPEFDQEGLCRQNALHFKSELSENAANDDTNLAEHLTIETVHTASNIWPKGRLGKQMRKKASRTHIHGVEIRTLPESHFLPGEKGLFAMTPFEQFDSVGEYTGQVLPPCRGGEYTAYLEDADKGLALGVDAHTFGNEIRTINHYENIADAPNVIMSICYVDELPRVLIICKRDIPVGTEFLLDYGSGYTKYHFTNASNNKGKPTVDWGELAGGDKSGGDESGGDE</sequence>
<dbReference type="Pfam" id="PF00856">
    <property type="entry name" value="SET"/>
    <property type="match status" value="1"/>
</dbReference>
<organism evidence="3">
    <name type="scientific">Attheya septentrionalis</name>
    <dbReference type="NCBI Taxonomy" id="420275"/>
    <lineage>
        <taxon>Eukaryota</taxon>
        <taxon>Sar</taxon>
        <taxon>Stramenopiles</taxon>
        <taxon>Ochrophyta</taxon>
        <taxon>Bacillariophyta</taxon>
        <taxon>Coscinodiscophyceae</taxon>
        <taxon>Chaetocerotophycidae</taxon>
        <taxon>Chaetocerotales</taxon>
        <taxon>Attheyaceae</taxon>
        <taxon>Attheya</taxon>
    </lineage>
</organism>
<dbReference type="InterPro" id="IPR001214">
    <property type="entry name" value="SET_dom"/>
</dbReference>
<feature type="region of interest" description="Disordered" evidence="1">
    <location>
        <begin position="208"/>
        <end position="229"/>
    </location>
</feature>
<proteinExistence type="predicted"/>
<dbReference type="InterPro" id="IPR046341">
    <property type="entry name" value="SET_dom_sf"/>
</dbReference>
<evidence type="ECO:0000259" key="2">
    <source>
        <dbReference type="PROSITE" id="PS50280"/>
    </source>
</evidence>
<name>A0A7S2UH62_9STRA</name>
<dbReference type="SUPFAM" id="SSF82199">
    <property type="entry name" value="SET domain"/>
    <property type="match status" value="1"/>
</dbReference>
<dbReference type="EMBL" id="HBHQ01016477">
    <property type="protein sequence ID" value="CAD9819179.1"/>
    <property type="molecule type" value="Transcribed_RNA"/>
</dbReference>
<gene>
    <name evidence="3" type="ORF">ASEP1449_LOCUS11011</name>
</gene>
<dbReference type="Gene3D" id="2.170.270.10">
    <property type="entry name" value="SET domain"/>
    <property type="match status" value="1"/>
</dbReference>